<dbReference type="Pfam" id="PF01359">
    <property type="entry name" value="Transposase_1"/>
    <property type="match status" value="1"/>
</dbReference>
<dbReference type="GO" id="GO:0042800">
    <property type="term" value="F:histone H3K4 methyltransferase activity"/>
    <property type="evidence" value="ECO:0007669"/>
    <property type="project" value="TreeGrafter"/>
</dbReference>
<dbReference type="GO" id="GO:0005634">
    <property type="term" value="C:nucleus"/>
    <property type="evidence" value="ECO:0007669"/>
    <property type="project" value="TreeGrafter"/>
</dbReference>
<comment type="caution">
    <text evidence="1">The sequence shown here is derived from an EMBL/GenBank/DDBJ whole genome shotgun (WGS) entry which is preliminary data.</text>
</comment>
<dbReference type="GO" id="GO:0000014">
    <property type="term" value="F:single-stranded DNA endodeoxyribonuclease activity"/>
    <property type="evidence" value="ECO:0007669"/>
    <property type="project" value="TreeGrafter"/>
</dbReference>
<dbReference type="AlphaFoldDB" id="A0A4C1ZRR9"/>
<dbReference type="EMBL" id="BGZK01002003">
    <property type="protein sequence ID" value="GBP89443.1"/>
    <property type="molecule type" value="Genomic_DNA"/>
</dbReference>
<dbReference type="PANTHER" id="PTHR46060:SF2">
    <property type="entry name" value="HISTONE-LYSINE N-METHYLTRANSFERASE SETMAR"/>
    <property type="match status" value="1"/>
</dbReference>
<dbReference type="GO" id="GO:0003690">
    <property type="term" value="F:double-stranded DNA binding"/>
    <property type="evidence" value="ECO:0007669"/>
    <property type="project" value="TreeGrafter"/>
</dbReference>
<organism evidence="1 2">
    <name type="scientific">Eumeta variegata</name>
    <name type="common">Bagworm moth</name>
    <name type="synonym">Eumeta japonica</name>
    <dbReference type="NCBI Taxonomy" id="151549"/>
    <lineage>
        <taxon>Eukaryota</taxon>
        <taxon>Metazoa</taxon>
        <taxon>Ecdysozoa</taxon>
        <taxon>Arthropoda</taxon>
        <taxon>Hexapoda</taxon>
        <taxon>Insecta</taxon>
        <taxon>Pterygota</taxon>
        <taxon>Neoptera</taxon>
        <taxon>Endopterygota</taxon>
        <taxon>Lepidoptera</taxon>
        <taxon>Glossata</taxon>
        <taxon>Ditrysia</taxon>
        <taxon>Tineoidea</taxon>
        <taxon>Psychidae</taxon>
        <taxon>Oiketicinae</taxon>
        <taxon>Eumeta</taxon>
    </lineage>
</organism>
<sequence length="172" mass="19967">MLCVWWDWKGNIHYELLPPGKTINSDLYYQQLMRLKKEVEKNRAESNNRKGILYVTPIYLQTSNTDNRKTSKITGRGRRRQQAAAQTQAVFTRIGYKKQLPPVHWRDKERKILHSQKKIIDVFRRFAARIEKLPKICPSHRPSASLGLPTTVVIKSMTKGLQLALQSVQSVV</sequence>
<dbReference type="Gene3D" id="3.30.420.10">
    <property type="entry name" value="Ribonuclease H-like superfamily/Ribonuclease H"/>
    <property type="match status" value="1"/>
</dbReference>
<dbReference type="InterPro" id="IPR052709">
    <property type="entry name" value="Transposase-MT_Hybrid"/>
</dbReference>
<keyword evidence="2" id="KW-1185">Reference proteome</keyword>
<reference evidence="1 2" key="1">
    <citation type="journal article" date="2019" name="Commun. Biol.">
        <title>The bagworm genome reveals a unique fibroin gene that provides high tensile strength.</title>
        <authorList>
            <person name="Kono N."/>
            <person name="Nakamura H."/>
            <person name="Ohtoshi R."/>
            <person name="Tomita M."/>
            <person name="Numata K."/>
            <person name="Arakawa K."/>
        </authorList>
    </citation>
    <scope>NUCLEOTIDE SEQUENCE [LARGE SCALE GENOMIC DNA]</scope>
</reference>
<dbReference type="GO" id="GO:0000729">
    <property type="term" value="P:DNA double-strand break processing"/>
    <property type="evidence" value="ECO:0007669"/>
    <property type="project" value="TreeGrafter"/>
</dbReference>
<dbReference type="GO" id="GO:0031297">
    <property type="term" value="P:replication fork processing"/>
    <property type="evidence" value="ECO:0007669"/>
    <property type="project" value="TreeGrafter"/>
</dbReference>
<dbReference type="InterPro" id="IPR036397">
    <property type="entry name" value="RNaseH_sf"/>
</dbReference>
<evidence type="ECO:0000313" key="1">
    <source>
        <dbReference type="EMBL" id="GBP89443.1"/>
    </source>
</evidence>
<name>A0A4C1ZRR9_EUMVA</name>
<gene>
    <name evidence="1" type="ORF">EVAR_89147_1</name>
</gene>
<proteinExistence type="predicted"/>
<accession>A0A4C1ZRR9</accession>
<dbReference type="GO" id="GO:0044774">
    <property type="term" value="P:mitotic DNA integrity checkpoint signaling"/>
    <property type="evidence" value="ECO:0007669"/>
    <property type="project" value="TreeGrafter"/>
</dbReference>
<dbReference type="InterPro" id="IPR001888">
    <property type="entry name" value="Transposase_1"/>
</dbReference>
<dbReference type="OrthoDB" id="8024423at2759"/>
<evidence type="ECO:0000313" key="2">
    <source>
        <dbReference type="Proteomes" id="UP000299102"/>
    </source>
</evidence>
<dbReference type="GO" id="GO:0015074">
    <property type="term" value="P:DNA integration"/>
    <property type="evidence" value="ECO:0007669"/>
    <property type="project" value="TreeGrafter"/>
</dbReference>
<dbReference type="Proteomes" id="UP000299102">
    <property type="component" value="Unassembled WGS sequence"/>
</dbReference>
<dbReference type="GO" id="GO:0000793">
    <property type="term" value="C:condensed chromosome"/>
    <property type="evidence" value="ECO:0007669"/>
    <property type="project" value="TreeGrafter"/>
</dbReference>
<dbReference type="GO" id="GO:0003697">
    <property type="term" value="F:single-stranded DNA binding"/>
    <property type="evidence" value="ECO:0007669"/>
    <property type="project" value="TreeGrafter"/>
</dbReference>
<dbReference type="GO" id="GO:0035861">
    <property type="term" value="C:site of double-strand break"/>
    <property type="evidence" value="ECO:0007669"/>
    <property type="project" value="TreeGrafter"/>
</dbReference>
<dbReference type="GO" id="GO:0006303">
    <property type="term" value="P:double-strand break repair via nonhomologous end joining"/>
    <property type="evidence" value="ECO:0007669"/>
    <property type="project" value="TreeGrafter"/>
</dbReference>
<protein>
    <submittedName>
        <fullName evidence="1">Mariner Mos1 transposase</fullName>
    </submittedName>
</protein>
<dbReference type="PANTHER" id="PTHR46060">
    <property type="entry name" value="MARINER MOS1 TRANSPOSASE-LIKE PROTEIN"/>
    <property type="match status" value="1"/>
</dbReference>
<dbReference type="GO" id="GO:0046975">
    <property type="term" value="F:histone H3K36 methyltransferase activity"/>
    <property type="evidence" value="ECO:0007669"/>
    <property type="project" value="TreeGrafter"/>
</dbReference>
<dbReference type="GO" id="GO:0044547">
    <property type="term" value="F:DNA topoisomerase binding"/>
    <property type="evidence" value="ECO:0007669"/>
    <property type="project" value="TreeGrafter"/>
</dbReference>